<protein>
    <submittedName>
        <fullName evidence="4">Winged helix-turn-helix domain-containing protein</fullName>
    </submittedName>
</protein>
<feature type="domain" description="OmpR/PhoB-type" evidence="3">
    <location>
        <begin position="5"/>
        <end position="98"/>
    </location>
</feature>
<dbReference type="InterPro" id="IPR027417">
    <property type="entry name" value="P-loop_NTPase"/>
</dbReference>
<dbReference type="Pfam" id="PF00486">
    <property type="entry name" value="Trans_reg_C"/>
    <property type="match status" value="1"/>
</dbReference>
<dbReference type="Pfam" id="PF13424">
    <property type="entry name" value="TPR_12"/>
    <property type="match status" value="1"/>
</dbReference>
<dbReference type="SMART" id="SM00862">
    <property type="entry name" value="Trans_reg_C"/>
    <property type="match status" value="1"/>
</dbReference>
<dbReference type="InterPro" id="IPR036388">
    <property type="entry name" value="WH-like_DNA-bd_sf"/>
</dbReference>
<dbReference type="EMBL" id="JAUKVY010000005">
    <property type="protein sequence ID" value="MDO1532431.1"/>
    <property type="molecule type" value="Genomic_DNA"/>
</dbReference>
<feature type="DNA-binding region" description="OmpR/PhoB-type" evidence="2">
    <location>
        <begin position="5"/>
        <end position="98"/>
    </location>
</feature>
<dbReference type="Gene3D" id="1.25.40.10">
    <property type="entry name" value="Tetratricopeptide repeat domain"/>
    <property type="match status" value="1"/>
</dbReference>
<dbReference type="SUPFAM" id="SSF52540">
    <property type="entry name" value="P-loop containing nucleoside triphosphate hydrolases"/>
    <property type="match status" value="1"/>
</dbReference>
<keyword evidence="5" id="KW-1185">Reference proteome</keyword>
<dbReference type="InterPro" id="IPR011990">
    <property type="entry name" value="TPR-like_helical_dom_sf"/>
</dbReference>
<dbReference type="RefSeq" id="WP_301807086.1">
    <property type="nucleotide sequence ID" value="NZ_JAUJZH010000005.1"/>
</dbReference>
<dbReference type="Proteomes" id="UP001169027">
    <property type="component" value="Unassembled WGS sequence"/>
</dbReference>
<gene>
    <name evidence="4" type="ORF">Q2T77_09035</name>
</gene>
<evidence type="ECO:0000256" key="2">
    <source>
        <dbReference type="PROSITE-ProRule" id="PRU01091"/>
    </source>
</evidence>
<dbReference type="SMART" id="SM00028">
    <property type="entry name" value="TPR"/>
    <property type="match status" value="2"/>
</dbReference>
<dbReference type="PANTHER" id="PTHR47691:SF3">
    <property type="entry name" value="HTH-TYPE TRANSCRIPTIONAL REGULATOR RV0890C-RELATED"/>
    <property type="match status" value="1"/>
</dbReference>
<dbReference type="PROSITE" id="PS51755">
    <property type="entry name" value="OMPR_PHOB"/>
    <property type="match status" value="1"/>
</dbReference>
<dbReference type="Gene3D" id="1.10.10.10">
    <property type="entry name" value="Winged helix-like DNA-binding domain superfamily/Winged helix DNA-binding domain"/>
    <property type="match status" value="1"/>
</dbReference>
<dbReference type="SUPFAM" id="SSF46894">
    <property type="entry name" value="C-terminal effector domain of the bipartite response regulators"/>
    <property type="match status" value="1"/>
</dbReference>
<dbReference type="PANTHER" id="PTHR47691">
    <property type="entry name" value="REGULATOR-RELATED"/>
    <property type="match status" value="1"/>
</dbReference>
<keyword evidence="1 2" id="KW-0238">DNA-binding</keyword>
<evidence type="ECO:0000313" key="4">
    <source>
        <dbReference type="EMBL" id="MDO1532431.1"/>
    </source>
</evidence>
<sequence>MQATESVYRFDHAELNPASRELRVGGEPVQLGARAFDVLLALVTHRERMLTKNELLDLVWPNLVVEENNLQVQVSALRKLLGAKAIVTVPGRGYRFAAALDDAPAADRTAARAAVAPPSVALPSEFGNLPVGLPPLLGRDQDLAQLRGLVREHRLVSLLGAGGIGKTSLALALARDLAHRFRDGAWMVELAHVSDPGAVPGAAARALRIGLPGHADPARELAERLRGRELLLLDNCEHLIEPVAALVGQLGAALPELHILVTSQEPLRLSAERSMRLGTLAVPADAEVADAAAHGAVALFAARVAAVQPGFRLDASNLEAVVAICRALDGMPLALELAAARVPLLGVPGVRQHLGQRLRILNNGARDAPSRHRTLRATLDWSHALLSPLERTVFRRLGVFVGGFGLELAQQVAADDGIDAWAVVDLLGNLIDKSMVVLEAGATPRYRLLESARAYAREQLEAAGEWERLRAWHARCMRAAIDRPERAGCMGFETMDQWVMTCIPEVDNLRSAIEWACGERGDPALALELVNTAAVLMYQAGRYGEGVRWMRMAEPLVDARTAPFVVADFCGGLAMIGLHGGVNAQEREKLLERSRAIFEQEQAHGRLVIALCMSAYVSAVTADFESAERHLAQGRALIEAPAMHGFRGLWLYNCGMVRRYQGRTEEALAAFAQALPLVRSGGDARTRFYVLNNLAALHQEIGHIDEAVDQFRAVIEHLRRSPLTDAQMLAFAHNWYAHALTVQGSLAEAQAQVMLSLPQCRRTLGIRHFSGMLALLAARQGRLRDAALLIGCDDAARARRGEVRSRADTRMLEATLALVGVVHPPSELAAWRLEGAGLDEDAAIGLASAGLSALPG</sequence>
<dbReference type="SUPFAM" id="SSF48452">
    <property type="entry name" value="TPR-like"/>
    <property type="match status" value="2"/>
</dbReference>
<comment type="caution">
    <text evidence="4">The sequence shown here is derived from an EMBL/GenBank/DDBJ whole genome shotgun (WGS) entry which is preliminary data.</text>
</comment>
<evidence type="ECO:0000313" key="5">
    <source>
        <dbReference type="Proteomes" id="UP001169027"/>
    </source>
</evidence>
<reference evidence="4" key="1">
    <citation type="submission" date="2023-06" db="EMBL/GenBank/DDBJ databases">
        <authorList>
            <person name="Jiang Y."/>
            <person name="Liu Q."/>
        </authorList>
    </citation>
    <scope>NUCLEOTIDE SEQUENCE</scope>
    <source>
        <strain evidence="4">CGMCC 1.12090</strain>
    </source>
</reference>
<dbReference type="InterPro" id="IPR016032">
    <property type="entry name" value="Sig_transdc_resp-reg_C-effctor"/>
</dbReference>
<organism evidence="4 5">
    <name type="scientific">Variovorax ginsengisoli</name>
    <dbReference type="NCBI Taxonomy" id="363844"/>
    <lineage>
        <taxon>Bacteria</taxon>
        <taxon>Pseudomonadati</taxon>
        <taxon>Pseudomonadota</taxon>
        <taxon>Betaproteobacteria</taxon>
        <taxon>Burkholderiales</taxon>
        <taxon>Comamonadaceae</taxon>
        <taxon>Variovorax</taxon>
    </lineage>
</organism>
<dbReference type="CDD" id="cd00383">
    <property type="entry name" value="trans_reg_C"/>
    <property type="match status" value="1"/>
</dbReference>
<evidence type="ECO:0000259" key="3">
    <source>
        <dbReference type="PROSITE" id="PS51755"/>
    </source>
</evidence>
<dbReference type="InterPro" id="IPR019734">
    <property type="entry name" value="TPR_rpt"/>
</dbReference>
<accession>A0ABT8S4Z7</accession>
<dbReference type="Pfam" id="PF25872">
    <property type="entry name" value="HTH_77"/>
    <property type="match status" value="1"/>
</dbReference>
<dbReference type="Gene3D" id="3.40.50.300">
    <property type="entry name" value="P-loop containing nucleotide triphosphate hydrolases"/>
    <property type="match status" value="1"/>
</dbReference>
<proteinExistence type="predicted"/>
<evidence type="ECO:0000256" key="1">
    <source>
        <dbReference type="ARBA" id="ARBA00023125"/>
    </source>
</evidence>
<name>A0ABT8S4Z7_9BURK</name>
<dbReference type="InterPro" id="IPR058852">
    <property type="entry name" value="HTH_77"/>
</dbReference>
<dbReference type="PRINTS" id="PR00364">
    <property type="entry name" value="DISEASERSIST"/>
</dbReference>
<dbReference type="InterPro" id="IPR001867">
    <property type="entry name" value="OmpR/PhoB-type_DNA-bd"/>
</dbReference>